<dbReference type="SMART" id="SM00790">
    <property type="entry name" value="AFOR_N"/>
    <property type="match status" value="1"/>
</dbReference>
<comment type="cofactor">
    <cofactor evidence="1">
        <name>[4Fe-4S] cluster</name>
        <dbReference type="ChEBI" id="CHEBI:49883"/>
    </cofactor>
</comment>
<dbReference type="Pfam" id="PF01314">
    <property type="entry name" value="AFOR_C"/>
    <property type="match status" value="1"/>
</dbReference>
<evidence type="ECO:0000256" key="3">
    <source>
        <dbReference type="ARBA" id="ARBA00022485"/>
    </source>
</evidence>
<dbReference type="GO" id="GO:0033726">
    <property type="term" value="F:aldehyde ferredoxin oxidoreductase activity"/>
    <property type="evidence" value="ECO:0007669"/>
    <property type="project" value="UniProtKB-EC"/>
</dbReference>
<dbReference type="SUPFAM" id="SSF56228">
    <property type="entry name" value="Aldehyde ferredoxin oxidoreductase, N-terminal domain"/>
    <property type="match status" value="1"/>
</dbReference>
<reference evidence="10 11" key="1">
    <citation type="submission" date="2021-03" db="EMBL/GenBank/DDBJ databases">
        <title>Genomic Encyclopedia of Type Strains, Phase IV (KMG-IV): sequencing the most valuable type-strain genomes for metagenomic binning, comparative biology and taxonomic classification.</title>
        <authorList>
            <person name="Goeker M."/>
        </authorList>
    </citation>
    <scope>NUCLEOTIDE SEQUENCE [LARGE SCALE GENOMIC DNA]</scope>
    <source>
        <strain evidence="10 11">DSM 24004</strain>
    </source>
</reference>
<dbReference type="InterPro" id="IPR051919">
    <property type="entry name" value="W-dependent_AOR"/>
</dbReference>
<comment type="similarity">
    <text evidence="2">Belongs to the AOR/FOR family.</text>
</comment>
<evidence type="ECO:0000313" key="11">
    <source>
        <dbReference type="Proteomes" id="UP001519342"/>
    </source>
</evidence>
<gene>
    <name evidence="10" type="ORF">J2Z76_002042</name>
</gene>
<keyword evidence="3" id="KW-0004">4Fe-4S</keyword>
<evidence type="ECO:0000256" key="5">
    <source>
        <dbReference type="ARBA" id="ARBA00023002"/>
    </source>
</evidence>
<dbReference type="InterPro" id="IPR013983">
    <property type="entry name" value="Ald_Fedxn_OxRdtase_N"/>
</dbReference>
<evidence type="ECO:0000256" key="8">
    <source>
        <dbReference type="ARBA" id="ARBA00049934"/>
    </source>
</evidence>
<sequence length="612" mass="66468">MNGWTEKLIRVNLCDGKISVEKLNMDDAKLYIGGRGLGSKYLYDEIDPEIDPLSPKNKLIFMTGPMTGTYASCAGRFNVVAKAPLTGTIGAANSGGHFGPELKFAGYDGIIFEGKSDAPVYLHINDDTIELKKADHLWGKTVMETTDILLQENEEDARVACIGPAGEKQVLFATVMNDKDRAAGRSGIGAVMGSKNLKAVIVKGTKGVGVSNKPDFMKATLDSREKILVNPVAGKGGGLATYGTQVLVNILNETHALPTNNWQTSRFEDADKISGEYLKEHYLIRNKACFACPIGCGRVIKIPDGKYKGIVAGPEYEAGWSFGASSGVNDMNAIDKANHVCNMLGMDPITMGATIACAMELYEKGIITKDDLGGKELVFGDAEGIIEWAERTGYRDGFGDIMALGSYRMAEKFGHPEYSMSVKKQEMPAYDGRAIQGMALEYATSNRGGCHVRGYLTSPEVLGIPIKTDPLETEGKAALLKLFQDLTAMIDSSDICLFTTFALGLPEIAAMLRSTIGVDMTDEEVLMAGERIWNLERLFNLEAGFTRNDDTLPPRLLLEPLTSGPAKGRVADLDVMLDEYYKLRGWDEYGIPTDEKVNELSISVKAVAEADF</sequence>
<dbReference type="PANTHER" id="PTHR30038">
    <property type="entry name" value="ALDEHYDE FERREDOXIN OXIDOREDUCTASE"/>
    <property type="match status" value="1"/>
</dbReference>
<dbReference type="SUPFAM" id="SSF48310">
    <property type="entry name" value="Aldehyde ferredoxin oxidoreductase, C-terminal domains"/>
    <property type="match status" value="1"/>
</dbReference>
<dbReference type="PANTHER" id="PTHR30038:SF0">
    <property type="entry name" value="TUNGSTEN-CONTAINING ALDEHYDE FERREDOXIN OXIDOREDUCTASE"/>
    <property type="match status" value="1"/>
</dbReference>
<evidence type="ECO:0000256" key="2">
    <source>
        <dbReference type="ARBA" id="ARBA00011032"/>
    </source>
</evidence>
<protein>
    <submittedName>
        <fullName evidence="10">Aldehyde:ferredoxin oxidoreductase</fullName>
        <ecNumber evidence="10">1.2.7.5</ecNumber>
    </submittedName>
</protein>
<dbReference type="InterPro" id="IPR036503">
    <property type="entry name" value="Ald_Fedxn_OxRdtase_N_sf"/>
</dbReference>
<evidence type="ECO:0000256" key="7">
    <source>
        <dbReference type="ARBA" id="ARBA00023014"/>
    </source>
</evidence>
<keyword evidence="11" id="KW-1185">Reference proteome</keyword>
<name>A0ABS4GEQ2_9FIRM</name>
<dbReference type="Gene3D" id="1.10.599.10">
    <property type="entry name" value="Aldehyde Ferredoxin Oxidoreductase Protein, subunit A, domain 3"/>
    <property type="match status" value="1"/>
</dbReference>
<keyword evidence="4" id="KW-0479">Metal-binding</keyword>
<dbReference type="EMBL" id="JAGGKS010000005">
    <property type="protein sequence ID" value="MBP1926178.1"/>
    <property type="molecule type" value="Genomic_DNA"/>
</dbReference>
<dbReference type="Proteomes" id="UP001519342">
    <property type="component" value="Unassembled WGS sequence"/>
</dbReference>
<dbReference type="InterPro" id="IPR013985">
    <property type="entry name" value="Ald_Fedxn_OxRdtase_dom3"/>
</dbReference>
<evidence type="ECO:0000259" key="9">
    <source>
        <dbReference type="SMART" id="SM00790"/>
    </source>
</evidence>
<comment type="cofactor">
    <cofactor evidence="8">
        <name>tungstopterin</name>
        <dbReference type="ChEBI" id="CHEBI:30402"/>
    </cofactor>
</comment>
<dbReference type="RefSeq" id="WP_209511905.1">
    <property type="nucleotide sequence ID" value="NZ_JAGGKS010000005.1"/>
</dbReference>
<proteinExistence type="inferred from homology"/>
<accession>A0ABS4GEQ2</accession>
<feature type="domain" description="Aldehyde ferredoxin oxidoreductase N-terminal" evidence="9">
    <location>
        <begin position="4"/>
        <end position="206"/>
    </location>
</feature>
<dbReference type="Gene3D" id="3.60.9.10">
    <property type="entry name" value="Aldehyde ferredoxin oxidoreductase, N-terminal domain"/>
    <property type="match status" value="1"/>
</dbReference>
<dbReference type="Pfam" id="PF02730">
    <property type="entry name" value="AFOR_N"/>
    <property type="match status" value="1"/>
</dbReference>
<keyword evidence="6" id="KW-0408">Iron</keyword>
<dbReference type="EC" id="1.2.7.5" evidence="10"/>
<dbReference type="InterPro" id="IPR013984">
    <property type="entry name" value="Ald_Fedxn_OxRdtase_dom2"/>
</dbReference>
<evidence type="ECO:0000313" key="10">
    <source>
        <dbReference type="EMBL" id="MBP1926178.1"/>
    </source>
</evidence>
<comment type="caution">
    <text evidence="10">The sequence shown here is derived from an EMBL/GenBank/DDBJ whole genome shotgun (WGS) entry which is preliminary data.</text>
</comment>
<evidence type="ECO:0000256" key="6">
    <source>
        <dbReference type="ARBA" id="ARBA00023004"/>
    </source>
</evidence>
<dbReference type="InterPro" id="IPR036021">
    <property type="entry name" value="Tungsten_al_ferr_oxy-like_C"/>
</dbReference>
<evidence type="ECO:0000256" key="1">
    <source>
        <dbReference type="ARBA" id="ARBA00001966"/>
    </source>
</evidence>
<evidence type="ECO:0000256" key="4">
    <source>
        <dbReference type="ARBA" id="ARBA00022723"/>
    </source>
</evidence>
<keyword evidence="5 10" id="KW-0560">Oxidoreductase</keyword>
<dbReference type="InterPro" id="IPR001203">
    <property type="entry name" value="OxRdtase_Ald_Fedxn_C"/>
</dbReference>
<organism evidence="10 11">
    <name type="scientific">Sedimentibacter acidaminivorans</name>
    <dbReference type="NCBI Taxonomy" id="913099"/>
    <lineage>
        <taxon>Bacteria</taxon>
        <taxon>Bacillati</taxon>
        <taxon>Bacillota</taxon>
        <taxon>Tissierellia</taxon>
        <taxon>Sedimentibacter</taxon>
    </lineage>
</organism>
<dbReference type="Gene3D" id="1.10.569.10">
    <property type="entry name" value="Aldehyde Ferredoxin Oxidoreductase Protein, subunit A, domain 2"/>
    <property type="match status" value="1"/>
</dbReference>
<keyword evidence="7" id="KW-0411">Iron-sulfur</keyword>